<dbReference type="PANTHER" id="PTHR21621:SF4">
    <property type="entry name" value="GLUTATHIONE SYNTHETASE"/>
    <property type="match status" value="1"/>
</dbReference>
<dbReference type="GO" id="GO:0004363">
    <property type="term" value="F:glutathione synthase activity"/>
    <property type="evidence" value="ECO:0007669"/>
    <property type="project" value="InterPro"/>
</dbReference>
<dbReference type="InterPro" id="IPR013815">
    <property type="entry name" value="ATP_grasp_subdomain_1"/>
</dbReference>
<dbReference type="AlphaFoldDB" id="A0A4R7CW41"/>
<keyword evidence="1" id="KW-0547">Nucleotide-binding</keyword>
<dbReference type="Gene3D" id="3.30.1490.20">
    <property type="entry name" value="ATP-grasp fold, A domain"/>
    <property type="match status" value="1"/>
</dbReference>
<keyword evidence="1" id="KW-0067">ATP-binding</keyword>
<organism evidence="3 4">
    <name type="scientific">Sphingobacterium paludis</name>
    <dbReference type="NCBI Taxonomy" id="1476465"/>
    <lineage>
        <taxon>Bacteria</taxon>
        <taxon>Pseudomonadati</taxon>
        <taxon>Bacteroidota</taxon>
        <taxon>Sphingobacteriia</taxon>
        <taxon>Sphingobacteriales</taxon>
        <taxon>Sphingobacteriaceae</taxon>
        <taxon>Sphingobacterium</taxon>
    </lineage>
</organism>
<dbReference type="PROSITE" id="PS50975">
    <property type="entry name" value="ATP_GRASP"/>
    <property type="match status" value="1"/>
</dbReference>
<evidence type="ECO:0000256" key="1">
    <source>
        <dbReference type="PROSITE-ProRule" id="PRU00409"/>
    </source>
</evidence>
<dbReference type="Gene3D" id="3.40.50.20">
    <property type="match status" value="1"/>
</dbReference>
<keyword evidence="4" id="KW-1185">Reference proteome</keyword>
<dbReference type="PANTHER" id="PTHR21621">
    <property type="entry name" value="RIBOSOMAL PROTEIN S6 MODIFICATION PROTEIN"/>
    <property type="match status" value="1"/>
</dbReference>
<dbReference type="GO" id="GO:0005737">
    <property type="term" value="C:cytoplasm"/>
    <property type="evidence" value="ECO:0007669"/>
    <property type="project" value="TreeGrafter"/>
</dbReference>
<evidence type="ECO:0000313" key="3">
    <source>
        <dbReference type="EMBL" id="TDS07531.1"/>
    </source>
</evidence>
<feature type="domain" description="ATP-grasp" evidence="2">
    <location>
        <begin position="135"/>
        <end position="326"/>
    </location>
</feature>
<sequence>MNIAFLINQTHKEEVVFTTTLLAFKAHKRGHKILYIGLADFSYHGEQSVGAHCRIIEPSEEIADEEALLAALRDKEKVFVDSKQMDLLWIRFDPVLDMISRPWASATALQFAQLIKRQGTWVINDPDKLLEASDKLYLERFPKEIRPETVITRSYEDVIQFLDRQKDQIILKPLKGSGGKNVFLLKKDERHNLKQTVEVIARDGYLLAQEYLPAATKGDIRFFLVDGKPLVVDGKYASVNRVQQKGDIRSNIHQGGTAQAAVIDEKLLQTVEKVSKKLHDDGMYFVGLDIVGDKIMEINVFSPGALGHAGKLNDRDYATVLLEAIEQKLLETKQQDR</sequence>
<dbReference type="Pfam" id="PF02951">
    <property type="entry name" value="GSH-S_N"/>
    <property type="match status" value="1"/>
</dbReference>
<name>A0A4R7CW41_9SPHI</name>
<dbReference type="GO" id="GO:0046872">
    <property type="term" value="F:metal ion binding"/>
    <property type="evidence" value="ECO:0007669"/>
    <property type="project" value="InterPro"/>
</dbReference>
<dbReference type="InterPro" id="IPR004215">
    <property type="entry name" value="GSHS_N"/>
</dbReference>
<dbReference type="Gene3D" id="3.30.470.20">
    <property type="entry name" value="ATP-grasp fold, B domain"/>
    <property type="match status" value="1"/>
</dbReference>
<dbReference type="OrthoDB" id="9785415at2"/>
<dbReference type="SUPFAM" id="SSF52440">
    <property type="entry name" value="PreATP-grasp domain"/>
    <property type="match status" value="1"/>
</dbReference>
<dbReference type="SUPFAM" id="SSF56059">
    <property type="entry name" value="Glutathione synthetase ATP-binding domain-like"/>
    <property type="match status" value="1"/>
</dbReference>
<dbReference type="InterPro" id="IPR004218">
    <property type="entry name" value="GSHS_ATP-bd"/>
</dbReference>
<proteinExistence type="predicted"/>
<dbReference type="InterPro" id="IPR016185">
    <property type="entry name" value="PreATP-grasp_dom_sf"/>
</dbReference>
<evidence type="ECO:0000259" key="2">
    <source>
        <dbReference type="PROSITE" id="PS50975"/>
    </source>
</evidence>
<dbReference type="GO" id="GO:0005524">
    <property type="term" value="F:ATP binding"/>
    <property type="evidence" value="ECO:0007669"/>
    <property type="project" value="UniProtKB-UniRule"/>
</dbReference>
<dbReference type="Proteomes" id="UP000294752">
    <property type="component" value="Unassembled WGS sequence"/>
</dbReference>
<dbReference type="InterPro" id="IPR011761">
    <property type="entry name" value="ATP-grasp"/>
</dbReference>
<protein>
    <submittedName>
        <fullName evidence="3">Glutathione synthase</fullName>
    </submittedName>
</protein>
<accession>A0A4R7CW41</accession>
<comment type="caution">
    <text evidence="3">The sequence shown here is derived from an EMBL/GenBank/DDBJ whole genome shotgun (WGS) entry which is preliminary data.</text>
</comment>
<gene>
    <name evidence="3" type="ORF">B0I21_11319</name>
</gene>
<dbReference type="EMBL" id="SNZV01000013">
    <property type="protein sequence ID" value="TDS07531.1"/>
    <property type="molecule type" value="Genomic_DNA"/>
</dbReference>
<dbReference type="Pfam" id="PF02955">
    <property type="entry name" value="GSH-S_ATP"/>
    <property type="match status" value="1"/>
</dbReference>
<dbReference type="RefSeq" id="WP_133642016.1">
    <property type="nucleotide sequence ID" value="NZ_SNZV01000013.1"/>
</dbReference>
<reference evidence="3 4" key="1">
    <citation type="submission" date="2019-03" db="EMBL/GenBank/DDBJ databases">
        <title>Genomic Encyclopedia of Type Strains, Phase III (KMG-III): the genomes of soil and plant-associated and newly described type strains.</title>
        <authorList>
            <person name="Whitman W."/>
        </authorList>
    </citation>
    <scope>NUCLEOTIDE SEQUENCE [LARGE SCALE GENOMIC DNA]</scope>
    <source>
        <strain evidence="3 4">CGMCC 1.12801</strain>
    </source>
</reference>
<evidence type="ECO:0000313" key="4">
    <source>
        <dbReference type="Proteomes" id="UP000294752"/>
    </source>
</evidence>